<evidence type="ECO:0000256" key="4">
    <source>
        <dbReference type="ARBA" id="ARBA00022701"/>
    </source>
</evidence>
<reference evidence="12" key="1">
    <citation type="submission" date="2025-08" db="UniProtKB">
        <authorList>
            <consortium name="RefSeq"/>
        </authorList>
    </citation>
    <scope>IDENTIFICATION</scope>
    <source>
        <strain evidence="12">J_2021</strain>
        <tissue evidence="12">Erythrocytes</tissue>
    </source>
</reference>
<gene>
    <name evidence="12" type="primary">nin.L</name>
</gene>
<keyword evidence="7" id="KW-0206">Cytoskeleton</keyword>
<dbReference type="GO" id="GO:0005509">
    <property type="term" value="F:calcium ion binding"/>
    <property type="evidence" value="ECO:0007669"/>
    <property type="project" value="InterPro"/>
</dbReference>
<feature type="coiled-coil region" evidence="8">
    <location>
        <begin position="1408"/>
        <end position="1449"/>
    </location>
</feature>
<feature type="coiled-coil region" evidence="8">
    <location>
        <begin position="873"/>
        <end position="900"/>
    </location>
</feature>
<feature type="region of interest" description="Disordered" evidence="9">
    <location>
        <begin position="1491"/>
        <end position="1519"/>
    </location>
</feature>
<dbReference type="SUPFAM" id="SSF47473">
    <property type="entry name" value="EF-hand"/>
    <property type="match status" value="1"/>
</dbReference>
<evidence type="ECO:0000256" key="1">
    <source>
        <dbReference type="ARBA" id="ARBA00004300"/>
    </source>
</evidence>
<dbReference type="GO" id="GO:0090222">
    <property type="term" value="P:centrosome-templated microtubule nucleation"/>
    <property type="evidence" value="ECO:0000318"/>
    <property type="project" value="GO_Central"/>
</dbReference>
<keyword evidence="11" id="KW-1185">Reference proteome</keyword>
<keyword evidence="5" id="KW-0677">Repeat</keyword>
<dbReference type="GO" id="GO:0005874">
    <property type="term" value="C:microtubule"/>
    <property type="evidence" value="ECO:0007669"/>
    <property type="project" value="UniProtKB-KW"/>
</dbReference>
<evidence type="ECO:0000256" key="3">
    <source>
        <dbReference type="ARBA" id="ARBA00022553"/>
    </source>
</evidence>
<feature type="coiled-coil region" evidence="8">
    <location>
        <begin position="607"/>
        <end position="749"/>
    </location>
</feature>
<evidence type="ECO:0000256" key="9">
    <source>
        <dbReference type="SAM" id="MobiDB-lite"/>
    </source>
</evidence>
<dbReference type="Proteomes" id="UP000186698">
    <property type="component" value="Chromosome 8L"/>
</dbReference>
<comment type="subcellular location">
    <subcellularLocation>
        <location evidence="1">Cytoplasm</location>
        <location evidence="1">Cytoskeleton</location>
        <location evidence="1">Microtubule organizing center</location>
        <location evidence="1">Centrosome</location>
    </subcellularLocation>
</comment>
<name>A0A8J1LIT2_XENLA</name>
<dbReference type="PROSITE" id="PS50222">
    <property type="entry name" value="EF_HAND_2"/>
    <property type="match status" value="1"/>
</dbReference>
<dbReference type="GO" id="GO:0097539">
    <property type="term" value="C:ciliary transition fiber"/>
    <property type="evidence" value="ECO:0000318"/>
    <property type="project" value="GO_Central"/>
</dbReference>
<dbReference type="FunFam" id="1.10.238.10:FF:000094">
    <property type="entry name" value="ninein isoform X7"/>
    <property type="match status" value="1"/>
</dbReference>
<dbReference type="GO" id="GO:0097431">
    <property type="term" value="C:mitotic spindle pole"/>
    <property type="evidence" value="ECO:0000318"/>
    <property type="project" value="GO_Central"/>
</dbReference>
<keyword evidence="4" id="KW-0493">Microtubule</keyword>
<feature type="coiled-coil region" evidence="8">
    <location>
        <begin position="525"/>
        <end position="563"/>
    </location>
</feature>
<dbReference type="InterPro" id="IPR002048">
    <property type="entry name" value="EF_hand_dom"/>
</dbReference>
<dbReference type="Gene3D" id="1.10.238.10">
    <property type="entry name" value="EF-hand"/>
    <property type="match status" value="1"/>
</dbReference>
<keyword evidence="2" id="KW-0963">Cytoplasm</keyword>
<feature type="coiled-coil region" evidence="8">
    <location>
        <begin position="1273"/>
        <end position="1338"/>
    </location>
</feature>
<feature type="coiled-coil region" evidence="8">
    <location>
        <begin position="1549"/>
        <end position="1732"/>
    </location>
</feature>
<feature type="coiled-coil region" evidence="8">
    <location>
        <begin position="361"/>
        <end position="471"/>
    </location>
</feature>
<dbReference type="GeneID" id="733210"/>
<evidence type="ECO:0000256" key="2">
    <source>
        <dbReference type="ARBA" id="ARBA00022490"/>
    </source>
</evidence>
<dbReference type="GO" id="GO:0051642">
    <property type="term" value="P:centrosome localization"/>
    <property type="evidence" value="ECO:0000318"/>
    <property type="project" value="GO_Central"/>
</dbReference>
<proteinExistence type="predicted"/>
<dbReference type="PANTHER" id="PTHR18905">
    <property type="entry name" value="NINEIN"/>
    <property type="match status" value="1"/>
</dbReference>
<dbReference type="GO" id="GO:0034454">
    <property type="term" value="P:microtubule anchoring at centrosome"/>
    <property type="evidence" value="ECO:0000318"/>
    <property type="project" value="GO_Central"/>
</dbReference>
<evidence type="ECO:0000256" key="7">
    <source>
        <dbReference type="ARBA" id="ARBA00023212"/>
    </source>
</evidence>
<feature type="coiled-coil region" evidence="8">
    <location>
        <begin position="2063"/>
        <end position="2125"/>
    </location>
</feature>
<keyword evidence="6 8" id="KW-0175">Coiled coil</keyword>
<organism evidence="11 12">
    <name type="scientific">Xenopus laevis</name>
    <name type="common">African clawed frog</name>
    <dbReference type="NCBI Taxonomy" id="8355"/>
    <lineage>
        <taxon>Eukaryota</taxon>
        <taxon>Metazoa</taxon>
        <taxon>Chordata</taxon>
        <taxon>Craniata</taxon>
        <taxon>Vertebrata</taxon>
        <taxon>Euteleostomi</taxon>
        <taxon>Amphibia</taxon>
        <taxon>Batrachia</taxon>
        <taxon>Anura</taxon>
        <taxon>Pipoidea</taxon>
        <taxon>Pipidae</taxon>
        <taxon>Xenopodinae</taxon>
        <taxon>Xenopus</taxon>
        <taxon>Xenopus</taxon>
    </lineage>
</organism>
<dbReference type="PANTHER" id="PTHR18905:SF11">
    <property type="entry name" value="NINEIN"/>
    <property type="match status" value="1"/>
</dbReference>
<accession>A0A8J1LIT2</accession>
<sequence>MDEAEQDQYEARLKELFDSFDATGTGSLDQEELTDLCHMLQLGEVAPSLQHALLQDNPLGRVHFDQFKEALILVLSNSLSNEDAFQEPVSSTEVQPKYIKDGKRYGRRSVPELQDSLEFDEETVIEPEDEGTRSSHVGSRNCEEMWKSEEGDEYEAEGQLRFWNPDDLSASQNVCTTDQEWLEQKLQLVCDDLGITRNDHLNGKKLISICEQYGLKNLDEETLEDMIQNLDQEETMSLQDFFYEVCKNSKPLTPSSSTPYRHLKRHLSMPSYDECGRRTITPSSMVGAVGFRLLSKLDDGTGYGSVEDVIDLWQEEGIENSQAILKALDFNLEGKINLVDLTMILENELLMTKNEVYQAALVSFRSEIRHLLERADQAAREKEKLRSDLEKNEKLKSQMASEVDDHHAEIERQNEYNLRKLDEEYKEKTATLKNELRNERDQILQQTTKQRLELEQELDKAKAEENYLRDRLNLCLKENCRLETELLQTSEKLVEYETLACKLQRSLDNIMREKFGDMDPTCMEFLSQEERLAQMRNEYELQRRELQDRIDELQLELEDYRTQGLRGSRRSLKNSLFDEMDNKNATETDQGIGPEDCPPLNMSIEAEMAIEQMREQHNREVEILTNELQCKTTHCEEQLKEMKSLFEKEKAILKEQFEEEIQKAEVQLQFLQMQHAELEADILKLKEEQYKTECEHQREISNREALFHEQKSLLEEKEAALQKQLTESKQTFLKEKEEFAQKAEKAEKKTETKLLALTGKFEEEKKQLEQSFQEQLDSLTVKQEVHLQNQLTQAKQTLLLEKEEFAQKVEKEANTKVVALTRMSEEEKKQLEQYFQEQIANLTVKQESVLQNQLAQAKHSLLLEKEEFAQKVEKETEARVAALTKKCEEQKIQLEQSFQEEIASITERQQSEKEDRTKVLETHHLELQKEREKMETEYNKRISDMEFEFSKDFEAAMKNHEEALAKLEDKYQNNLKDLTEKHTEEKSQWEFEKEELIQDNIEAQERLKERIEKGKLEACSALVQEREHMEKTYKAYTNNLVAEKQQVQKELENLLANSKKEESQLSAKISQLESDLREELTERDEQLCQAEKNALLLKETIEKLEREHNLEKEHLCSKLKKSEEQYKDHSEKAKQKREDMFVEISRLQSTISGLQNEISSLSILQGNYNLMKKENAELKNHITHLQSSACMEEDMVVLKNLQNVHEQTVKENVRLASELSRLRKKLDILQCKTGKNRFLEPQNGPQTEKKQLLGVTENEDSSTVEGDDNGHYMETLEDVNLRLQSKIKELKNTTEALAKMEKSYKNAKAEYGHLQNQMLQLQENMQQVTLENELMKKAVSSEEFTVPDLEQTPLTIPGLKLILAVAKKENLQLQEKLNYMELKNVEAVKNNSELSSEVLWLQKEIQNMEEIAEASLKLENMYEETKKENHKLMVLVADLEETVRDMEAKQCMRLQYVNKEIQTTDFTSETNRVEPHIKNTDECFQRNMKSLKTQDENDTKSIGSPKRPHNQGNGDENLVGKGRIEVLSPRNRTMQREPNVLESQLLDKHSEMQKRVEFLRSENKKLKEENVALKSEISTLEDEGELNNQKIKDVQDACEEMWVNLETVQNEKSALQKVAESLSKQLSEVKTRNQHLDSENAELSLKNAKNQADLQDLNRRLVAFLKQKDKKDLTKGLEEWQRDRSLINDELESYRAKVGDIEKELANLKRHNRFLEQENTLLKQEIETKQLSKCSEFTDLKNEISGLLNKNEMMLKEKEALGEELNRCAEKCAKVTHLESKIADLKHEQKSWEQQTHTLKSQLSLSLEKIQSLEESLQSVNLQISRIKSDLRVAQQEKESLKQEVMSLHKQLQTSNAKNQVLEMTLQSSGLQSQQKKMYWDDLEKLMEQEQKLLRQENERLLKEVQNAKSDLAQCREKVRQLESALISVKQQKHQNQSSMVKVLEQEKSSLKRECDHLQKELASANRKISHLSSLERDLDAVKTENDGSRTKHGKFDEQLMDMLHSAPSATFSLSQQQNCATVPREQYLHLQQADRRSQQLQAAMEIRNSNTNSPQSAQDQLLKKMEARMMDVEEKLRFVKMLLQDKVNQLRDQHTKNTRADEVIKDLYVENAQLLKALEMSEQRHQTSEKKNYLLEEKISGLNKIVRDLAPPPLSTVHTPQRRC</sequence>
<feature type="domain" description="EF-hand" evidence="10">
    <location>
        <begin position="8"/>
        <end position="43"/>
    </location>
</feature>
<protein>
    <submittedName>
        <fullName evidence="12">Ninein isoform X1</fullName>
    </submittedName>
</protein>
<evidence type="ECO:0000256" key="6">
    <source>
        <dbReference type="ARBA" id="ARBA00023054"/>
    </source>
</evidence>
<evidence type="ECO:0000313" key="11">
    <source>
        <dbReference type="Proteomes" id="UP000186698"/>
    </source>
</evidence>
<evidence type="ECO:0000259" key="10">
    <source>
        <dbReference type="PROSITE" id="PS50222"/>
    </source>
</evidence>
<feature type="coiled-coil region" evidence="8">
    <location>
        <begin position="950"/>
        <end position="1232"/>
    </location>
</feature>
<dbReference type="RefSeq" id="XP_041428989.1">
    <property type="nucleotide sequence ID" value="XM_041573055.1"/>
</dbReference>
<keyword evidence="3" id="KW-0597">Phosphoprotein</keyword>
<dbReference type="OrthoDB" id="5799458at2759"/>
<dbReference type="GO" id="GO:0000242">
    <property type="term" value="C:pericentriolar material"/>
    <property type="evidence" value="ECO:0000318"/>
    <property type="project" value="GO_Central"/>
</dbReference>
<feature type="coiled-coil region" evidence="8">
    <location>
        <begin position="1775"/>
        <end position="1992"/>
    </location>
</feature>
<dbReference type="CTD" id="733210"/>
<dbReference type="GO" id="GO:0005814">
    <property type="term" value="C:centriole"/>
    <property type="evidence" value="ECO:0000318"/>
    <property type="project" value="GO_Central"/>
</dbReference>
<evidence type="ECO:0000256" key="5">
    <source>
        <dbReference type="ARBA" id="ARBA00022737"/>
    </source>
</evidence>
<dbReference type="InterPro" id="IPR011992">
    <property type="entry name" value="EF-hand-dom_pair"/>
</dbReference>
<evidence type="ECO:0000256" key="8">
    <source>
        <dbReference type="SAM" id="Coils"/>
    </source>
</evidence>
<evidence type="ECO:0000313" key="12">
    <source>
        <dbReference type="RefSeq" id="XP_041428989.1"/>
    </source>
</evidence>
<dbReference type="GO" id="GO:0005813">
    <property type="term" value="C:centrosome"/>
    <property type="evidence" value="ECO:0000318"/>
    <property type="project" value="GO_Central"/>
</dbReference>